<feature type="domain" description="NB-ARC" evidence="7">
    <location>
        <begin position="158"/>
        <end position="237"/>
    </location>
</feature>
<dbReference type="PANTHER" id="PTHR19338">
    <property type="entry name" value="TRANSLOCASE OF INNER MITOCHONDRIAL MEMBRANE 13 HOMOLOG"/>
    <property type="match status" value="1"/>
</dbReference>
<reference evidence="10" key="1">
    <citation type="journal article" date="2011" name="Nature">
        <title>Genome sequence and analysis of the tuber crop potato.</title>
        <authorList>
            <consortium name="The Potato Genome Sequencing Consortium"/>
        </authorList>
    </citation>
    <scope>NUCLEOTIDE SEQUENCE [LARGE SCALE GENOMIC DNA]</scope>
    <source>
        <strain evidence="10">cv. DM1-3 516 R44</strain>
    </source>
</reference>
<keyword evidence="5" id="KW-0611">Plant defense</keyword>
<dbReference type="Proteomes" id="UP000011115">
    <property type="component" value="Unassembled WGS sequence"/>
</dbReference>
<dbReference type="SUPFAM" id="SSF52540">
    <property type="entry name" value="P-loop containing nucleoside triphosphate hydrolases"/>
    <property type="match status" value="1"/>
</dbReference>
<dbReference type="Gramene" id="PGSC0003DMT400019678">
    <property type="protein sequence ID" value="PGSC0003DMT400019678"/>
    <property type="gene ID" value="PGSC0003DMG400007605"/>
</dbReference>
<keyword evidence="10" id="KW-1185">Reference proteome</keyword>
<dbReference type="OMA" id="WDKKPLQ"/>
<organism evidence="9 10">
    <name type="scientific">Solanum tuberosum</name>
    <name type="common">Potato</name>
    <dbReference type="NCBI Taxonomy" id="4113"/>
    <lineage>
        <taxon>Eukaryota</taxon>
        <taxon>Viridiplantae</taxon>
        <taxon>Streptophyta</taxon>
        <taxon>Embryophyta</taxon>
        <taxon>Tracheophyta</taxon>
        <taxon>Spermatophyta</taxon>
        <taxon>Magnoliopsida</taxon>
        <taxon>eudicotyledons</taxon>
        <taxon>Gunneridae</taxon>
        <taxon>Pentapetalae</taxon>
        <taxon>asterids</taxon>
        <taxon>lamiids</taxon>
        <taxon>Solanales</taxon>
        <taxon>Solanaceae</taxon>
        <taxon>Solanoideae</taxon>
        <taxon>Solaneae</taxon>
        <taxon>Solanum</taxon>
    </lineage>
</organism>
<evidence type="ECO:0000313" key="9">
    <source>
        <dbReference type="EnsemblPlants" id="PGSC0003DMT400019678"/>
    </source>
</evidence>
<evidence type="ECO:0000259" key="8">
    <source>
        <dbReference type="Pfam" id="PF18052"/>
    </source>
</evidence>
<dbReference type="PaxDb" id="4113-PGSC0003DMT400019678"/>
<dbReference type="InParanoid" id="M1ACF4"/>
<evidence type="ECO:0000313" key="10">
    <source>
        <dbReference type="Proteomes" id="UP000011115"/>
    </source>
</evidence>
<dbReference type="GO" id="GO:0005524">
    <property type="term" value="F:ATP binding"/>
    <property type="evidence" value="ECO:0007669"/>
    <property type="project" value="UniProtKB-KW"/>
</dbReference>
<dbReference type="Gene3D" id="3.40.50.300">
    <property type="entry name" value="P-loop containing nucleotide triphosphate hydrolases"/>
    <property type="match status" value="1"/>
</dbReference>
<accession>M1ACF4</accession>
<dbReference type="Pfam" id="PF18052">
    <property type="entry name" value="Rx_N"/>
    <property type="match status" value="1"/>
</dbReference>
<feature type="domain" description="Disease resistance N-terminal" evidence="8">
    <location>
        <begin position="5"/>
        <end position="91"/>
    </location>
</feature>
<keyword evidence="2" id="KW-0433">Leucine-rich repeat</keyword>
<evidence type="ECO:0000256" key="1">
    <source>
        <dbReference type="ARBA" id="ARBA00008894"/>
    </source>
</evidence>
<dbReference type="Pfam" id="PF00931">
    <property type="entry name" value="NB-ARC"/>
    <property type="match status" value="1"/>
</dbReference>
<evidence type="ECO:0000256" key="2">
    <source>
        <dbReference type="ARBA" id="ARBA00022614"/>
    </source>
</evidence>
<evidence type="ECO:0000256" key="5">
    <source>
        <dbReference type="ARBA" id="ARBA00022821"/>
    </source>
</evidence>
<dbReference type="InterPro" id="IPR041118">
    <property type="entry name" value="Rx_N"/>
</dbReference>
<protein>
    <submittedName>
        <fullName evidence="9">NBS-LRR protein</fullName>
    </submittedName>
</protein>
<dbReference type="eggNOG" id="KOG4658">
    <property type="taxonomic scope" value="Eukaryota"/>
</dbReference>
<keyword evidence="3" id="KW-0677">Repeat</keyword>
<keyword evidence="6" id="KW-0067">ATP-binding</keyword>
<proteinExistence type="inferred from homology"/>
<dbReference type="CDD" id="cd14798">
    <property type="entry name" value="RX-CC_like"/>
    <property type="match status" value="1"/>
</dbReference>
<dbReference type="EnsemblPlants" id="PGSC0003DMT400019678">
    <property type="protein sequence ID" value="PGSC0003DMT400019678"/>
    <property type="gene ID" value="PGSC0003DMG400007605"/>
</dbReference>
<reference evidence="9" key="2">
    <citation type="submission" date="2015-06" db="UniProtKB">
        <authorList>
            <consortium name="EnsemblPlants"/>
        </authorList>
    </citation>
    <scope>IDENTIFICATION</scope>
    <source>
        <strain evidence="9">DM1-3 516 R44</strain>
    </source>
</reference>
<keyword evidence="4" id="KW-0547">Nucleotide-binding</keyword>
<evidence type="ECO:0000256" key="4">
    <source>
        <dbReference type="ARBA" id="ARBA00022741"/>
    </source>
</evidence>
<dbReference type="GO" id="GO:0043531">
    <property type="term" value="F:ADP binding"/>
    <property type="evidence" value="ECO:0007669"/>
    <property type="project" value="InterPro"/>
</dbReference>
<dbReference type="GO" id="GO:0006952">
    <property type="term" value="P:defense response"/>
    <property type="evidence" value="ECO:0007669"/>
    <property type="project" value="UniProtKB-KW"/>
</dbReference>
<evidence type="ECO:0000256" key="6">
    <source>
        <dbReference type="ARBA" id="ARBA00022840"/>
    </source>
</evidence>
<dbReference type="InterPro" id="IPR002182">
    <property type="entry name" value="NB-ARC"/>
</dbReference>
<dbReference type="AlphaFoldDB" id="M1ACF4"/>
<dbReference type="HOGENOM" id="CLU_000837_9_2_1"/>
<evidence type="ECO:0000259" key="7">
    <source>
        <dbReference type="Pfam" id="PF00931"/>
    </source>
</evidence>
<comment type="similarity">
    <text evidence="1">Belongs to the disease resistance NB-LRR family.</text>
</comment>
<name>M1ACF4_SOLTU</name>
<evidence type="ECO:0000256" key="3">
    <source>
        <dbReference type="ARBA" id="ARBA00022737"/>
    </source>
</evidence>
<dbReference type="InterPro" id="IPR038005">
    <property type="entry name" value="RX-like_CC"/>
</dbReference>
<dbReference type="Gene3D" id="1.20.5.4130">
    <property type="match status" value="1"/>
</dbReference>
<dbReference type="InterPro" id="IPR027417">
    <property type="entry name" value="P-loop_NTPase"/>
</dbReference>
<sequence length="317" mass="36341">MAYAAISSLMYTLEQLLKPNHSLVCPSSTQQHVESLYQNLSALQDFLDDTTTKDIETLKVIEKRIRNVVYKAEDRIDSSLRSIIVADHEDKRQKACTSFYEELLKVEQQVYFLNKEVMLIEFNNHGSKSAELARISSSLEKSTIEENTIVGMEDDFNIILDRVTTQTDELTVIPIFGMGGIGKTTLARKVYDDSYIRSRFDKQAWVTISQEYNERQMLLELVSSITGSKKETSDDELMEIVYRGLKEGMKDEEREGYLKEAGADYMLPHLLNFWDKKPLQNRETVKVPLVGRVIEVSRRALMLLTHALMGFGKDPSM</sequence>
<dbReference type="PANTHER" id="PTHR19338:SF60">
    <property type="entry name" value="NB-ARC DOMAIN-CONTAINING PROTEIN"/>
    <property type="match status" value="1"/>
</dbReference>